<dbReference type="Gene3D" id="3.40.190.10">
    <property type="entry name" value="Periplasmic binding protein-like II"/>
    <property type="match status" value="2"/>
</dbReference>
<dbReference type="InterPro" id="IPR000847">
    <property type="entry name" value="LysR_HTH_N"/>
</dbReference>
<dbReference type="OrthoDB" id="5526340at2"/>
<evidence type="ECO:0000256" key="3">
    <source>
        <dbReference type="ARBA" id="ARBA00023125"/>
    </source>
</evidence>
<sequence>MRRLPPLNALRSFEAAGRLNSLTQAAEALNVTQSAVAQQIRVLEEFLGQKLFERDGRNIRLTVRGRHYWTDVSTCLGRLTEATERMLNTTTRMPLRVNASTSFLHMWLLPRLGRFREQHPEIPVEIVSTPDRSVTHLDDTSDIVIRRYTPELRRQGFVDHPLMRSQAVAVCAATHPMRETLRDPADLLDAPLLHYAGMPQAWQYWFHSAEVRVSETLRGTIFDEFLLSLRAAENGLGVCLAPRSVVRDALESGQLVALFDDRVSLEGPPYHALYRETDGASHLTTFVNWLQGCVDARDRVPMTD</sequence>
<dbReference type="InterPro" id="IPR058163">
    <property type="entry name" value="LysR-type_TF_proteobact-type"/>
</dbReference>
<organism evidence="6 7">
    <name type="scientific">Pandoraea anapnoica</name>
    <dbReference type="NCBI Taxonomy" id="2508301"/>
    <lineage>
        <taxon>Bacteria</taxon>
        <taxon>Pseudomonadati</taxon>
        <taxon>Pseudomonadota</taxon>
        <taxon>Betaproteobacteria</taxon>
        <taxon>Burkholderiales</taxon>
        <taxon>Burkholderiaceae</taxon>
        <taxon>Pandoraea</taxon>
    </lineage>
</organism>
<keyword evidence="2" id="KW-0805">Transcription regulation</keyword>
<dbReference type="RefSeq" id="WP_150737270.1">
    <property type="nucleotide sequence ID" value="NZ_CABPSP010000002.1"/>
</dbReference>
<dbReference type="PANTHER" id="PTHR30537:SF79">
    <property type="entry name" value="TRANSCRIPTIONAL REGULATOR-RELATED"/>
    <property type="match status" value="1"/>
</dbReference>
<keyword evidence="3" id="KW-0238">DNA-binding</keyword>
<dbReference type="SUPFAM" id="SSF53850">
    <property type="entry name" value="Periplasmic binding protein-like II"/>
    <property type="match status" value="1"/>
</dbReference>
<dbReference type="GO" id="GO:0006351">
    <property type="term" value="P:DNA-templated transcription"/>
    <property type="evidence" value="ECO:0007669"/>
    <property type="project" value="TreeGrafter"/>
</dbReference>
<dbReference type="InterPro" id="IPR036388">
    <property type="entry name" value="WH-like_DNA-bd_sf"/>
</dbReference>
<comment type="similarity">
    <text evidence="1">Belongs to the LysR transcriptional regulatory family.</text>
</comment>
<dbReference type="PRINTS" id="PR00039">
    <property type="entry name" value="HTHLYSR"/>
</dbReference>
<evidence type="ECO:0000313" key="7">
    <source>
        <dbReference type="Proteomes" id="UP000383122"/>
    </source>
</evidence>
<proteinExistence type="inferred from homology"/>
<dbReference type="GO" id="GO:0043565">
    <property type="term" value="F:sequence-specific DNA binding"/>
    <property type="evidence" value="ECO:0007669"/>
    <property type="project" value="TreeGrafter"/>
</dbReference>
<dbReference type="Pfam" id="PF00126">
    <property type="entry name" value="HTH_1"/>
    <property type="match status" value="1"/>
</dbReference>
<gene>
    <name evidence="6" type="ORF">PAN31117_01073</name>
</gene>
<reference evidence="6 7" key="1">
    <citation type="submission" date="2019-08" db="EMBL/GenBank/DDBJ databases">
        <authorList>
            <person name="Peeters C."/>
        </authorList>
    </citation>
    <scope>NUCLEOTIDE SEQUENCE [LARGE SCALE GENOMIC DNA]</scope>
    <source>
        <strain evidence="6 7">LMG 31117</strain>
    </source>
</reference>
<keyword evidence="7" id="KW-1185">Reference proteome</keyword>
<dbReference type="AlphaFoldDB" id="A0A5E4ZRH4"/>
<dbReference type="Pfam" id="PF03466">
    <property type="entry name" value="LysR_substrate"/>
    <property type="match status" value="1"/>
</dbReference>
<evidence type="ECO:0000259" key="5">
    <source>
        <dbReference type="PROSITE" id="PS50931"/>
    </source>
</evidence>
<dbReference type="Proteomes" id="UP000383122">
    <property type="component" value="Unassembled WGS sequence"/>
</dbReference>
<protein>
    <submittedName>
        <fullName evidence="6">LysR family transcriptional regulator</fullName>
    </submittedName>
</protein>
<dbReference type="PANTHER" id="PTHR30537">
    <property type="entry name" value="HTH-TYPE TRANSCRIPTIONAL REGULATOR"/>
    <property type="match status" value="1"/>
</dbReference>
<dbReference type="InterPro" id="IPR005119">
    <property type="entry name" value="LysR_subst-bd"/>
</dbReference>
<evidence type="ECO:0000313" key="6">
    <source>
        <dbReference type="EMBL" id="VVE62915.1"/>
    </source>
</evidence>
<dbReference type="PROSITE" id="PS50931">
    <property type="entry name" value="HTH_LYSR"/>
    <property type="match status" value="1"/>
</dbReference>
<accession>A0A5E4ZRH4</accession>
<dbReference type="Gene3D" id="1.10.10.10">
    <property type="entry name" value="Winged helix-like DNA-binding domain superfamily/Winged helix DNA-binding domain"/>
    <property type="match status" value="1"/>
</dbReference>
<dbReference type="SUPFAM" id="SSF46785">
    <property type="entry name" value="Winged helix' DNA-binding domain"/>
    <property type="match status" value="1"/>
</dbReference>
<evidence type="ECO:0000256" key="4">
    <source>
        <dbReference type="ARBA" id="ARBA00023163"/>
    </source>
</evidence>
<name>A0A5E4ZRH4_9BURK</name>
<dbReference type="GO" id="GO:0003700">
    <property type="term" value="F:DNA-binding transcription factor activity"/>
    <property type="evidence" value="ECO:0007669"/>
    <property type="project" value="InterPro"/>
</dbReference>
<evidence type="ECO:0000256" key="1">
    <source>
        <dbReference type="ARBA" id="ARBA00009437"/>
    </source>
</evidence>
<evidence type="ECO:0000256" key="2">
    <source>
        <dbReference type="ARBA" id="ARBA00023015"/>
    </source>
</evidence>
<feature type="domain" description="HTH lysR-type" evidence="5">
    <location>
        <begin position="5"/>
        <end position="62"/>
    </location>
</feature>
<dbReference type="EMBL" id="CABPSP010000002">
    <property type="protein sequence ID" value="VVE62915.1"/>
    <property type="molecule type" value="Genomic_DNA"/>
</dbReference>
<dbReference type="FunFam" id="1.10.10.10:FF:000038">
    <property type="entry name" value="Glycine cleavage system transcriptional activator"/>
    <property type="match status" value="1"/>
</dbReference>
<keyword evidence="4" id="KW-0804">Transcription</keyword>
<dbReference type="CDD" id="cd08432">
    <property type="entry name" value="PBP2_GcdR_TrpI_HvrB_AmpR_like"/>
    <property type="match status" value="1"/>
</dbReference>
<dbReference type="InterPro" id="IPR036390">
    <property type="entry name" value="WH_DNA-bd_sf"/>
</dbReference>